<dbReference type="AlphaFoldDB" id="A0A9W6Z412"/>
<dbReference type="EMBL" id="BRXZ01001850">
    <property type="protein sequence ID" value="GMH47787.1"/>
    <property type="molecule type" value="Genomic_DNA"/>
</dbReference>
<evidence type="ECO:0000256" key="1">
    <source>
        <dbReference type="ARBA" id="ARBA00022723"/>
    </source>
</evidence>
<proteinExistence type="predicted"/>
<evidence type="ECO:0000313" key="6">
    <source>
        <dbReference type="EMBL" id="GMH47787.1"/>
    </source>
</evidence>
<evidence type="ECO:0000256" key="2">
    <source>
        <dbReference type="ARBA" id="ARBA00022737"/>
    </source>
</evidence>
<dbReference type="InterPro" id="IPR018247">
    <property type="entry name" value="EF_Hand_1_Ca_BS"/>
</dbReference>
<accession>A0A9W6Z412</accession>
<dbReference type="PROSITE" id="PS00018">
    <property type="entry name" value="EF_HAND_1"/>
    <property type="match status" value="3"/>
</dbReference>
<dbReference type="GO" id="GO:0005509">
    <property type="term" value="F:calcium ion binding"/>
    <property type="evidence" value="ECO:0007669"/>
    <property type="project" value="InterPro"/>
</dbReference>
<dbReference type="SUPFAM" id="SSF47473">
    <property type="entry name" value="EF-hand"/>
    <property type="match status" value="1"/>
</dbReference>
<dbReference type="CDD" id="cd00051">
    <property type="entry name" value="EFh"/>
    <property type="match status" value="2"/>
</dbReference>
<keyword evidence="1" id="KW-0479">Metal-binding</keyword>
<evidence type="ECO:0000313" key="7">
    <source>
        <dbReference type="Proteomes" id="UP001165082"/>
    </source>
</evidence>
<gene>
    <name evidence="6" type="ORF">TrRE_jg7921</name>
</gene>
<dbReference type="Gene3D" id="1.10.238.10">
    <property type="entry name" value="EF-hand"/>
    <property type="match status" value="1"/>
</dbReference>
<dbReference type="Pfam" id="PF13499">
    <property type="entry name" value="EF-hand_7"/>
    <property type="match status" value="1"/>
</dbReference>
<feature type="domain" description="EF-hand" evidence="5">
    <location>
        <begin position="28"/>
        <end position="63"/>
    </location>
</feature>
<dbReference type="InterPro" id="IPR002048">
    <property type="entry name" value="EF_hand_dom"/>
</dbReference>
<keyword evidence="7" id="KW-1185">Reference proteome</keyword>
<dbReference type="Proteomes" id="UP001165082">
    <property type="component" value="Unassembled WGS sequence"/>
</dbReference>
<dbReference type="Pfam" id="PF13202">
    <property type="entry name" value="EF-hand_5"/>
    <property type="match status" value="1"/>
</dbReference>
<protein>
    <recommendedName>
        <fullName evidence="5">EF-hand domain-containing protein</fullName>
    </recommendedName>
</protein>
<feature type="compositionally biased region" description="Basic and acidic residues" evidence="4">
    <location>
        <begin position="178"/>
        <end position="194"/>
    </location>
</feature>
<evidence type="ECO:0000259" key="5">
    <source>
        <dbReference type="PROSITE" id="PS50222"/>
    </source>
</evidence>
<dbReference type="PROSITE" id="PS50222">
    <property type="entry name" value="EF_HAND_2"/>
    <property type="match status" value="3"/>
</dbReference>
<name>A0A9W6Z412_9STRA</name>
<feature type="non-terminal residue" evidence="6">
    <location>
        <position position="1"/>
    </location>
</feature>
<evidence type="ECO:0000256" key="3">
    <source>
        <dbReference type="ARBA" id="ARBA00022837"/>
    </source>
</evidence>
<dbReference type="OrthoDB" id="26525at2759"/>
<sequence length="203" mass="23371">FALIDLDGSGTIEFEEYVMVCVTYCMYTRKDILKFVFDVFDKDGSGTIDEKEFIHLCNTVNNAAPLFPGNFAEAISQFDTNDDGLIDFNEFMELDKRYPLVLFPAFRLQDRMTKKTLGEKAWVKVHENINRQRKIQEYMDAHGGQKPPDGLVVKLMKKACRCLMSKEKQMDMEAIARAQKESKDKMRKNEDRSKAQKKVAAGD</sequence>
<dbReference type="PANTHER" id="PTHR45942">
    <property type="entry name" value="PROTEIN PHOSPATASE 3 REGULATORY SUBUNIT B ALPHA ISOFORM TYPE 1"/>
    <property type="match status" value="1"/>
</dbReference>
<dbReference type="SMART" id="SM00054">
    <property type="entry name" value="EFh"/>
    <property type="match status" value="3"/>
</dbReference>
<keyword evidence="3" id="KW-0106">Calcium</keyword>
<reference evidence="6" key="1">
    <citation type="submission" date="2022-07" db="EMBL/GenBank/DDBJ databases">
        <title>Genome analysis of Parmales, a sister group of diatoms, reveals the evolutionary specialization of diatoms from phago-mixotrophs to photoautotrophs.</title>
        <authorList>
            <person name="Ban H."/>
            <person name="Sato S."/>
            <person name="Yoshikawa S."/>
            <person name="Kazumasa Y."/>
            <person name="Nakamura Y."/>
            <person name="Ichinomiya M."/>
            <person name="Saitoh K."/>
            <person name="Sato N."/>
            <person name="Blanc-Mathieu R."/>
            <person name="Endo H."/>
            <person name="Kuwata A."/>
            <person name="Ogata H."/>
        </authorList>
    </citation>
    <scope>NUCLEOTIDE SEQUENCE</scope>
</reference>
<feature type="domain" description="EF-hand" evidence="5">
    <location>
        <begin position="1"/>
        <end position="27"/>
    </location>
</feature>
<feature type="region of interest" description="Disordered" evidence="4">
    <location>
        <begin position="176"/>
        <end position="203"/>
    </location>
</feature>
<feature type="domain" description="EF-hand" evidence="5">
    <location>
        <begin position="66"/>
        <end position="101"/>
    </location>
</feature>
<organism evidence="6 7">
    <name type="scientific">Triparma retinervis</name>
    <dbReference type="NCBI Taxonomy" id="2557542"/>
    <lineage>
        <taxon>Eukaryota</taxon>
        <taxon>Sar</taxon>
        <taxon>Stramenopiles</taxon>
        <taxon>Ochrophyta</taxon>
        <taxon>Bolidophyceae</taxon>
        <taxon>Parmales</taxon>
        <taxon>Triparmaceae</taxon>
        <taxon>Triparma</taxon>
    </lineage>
</organism>
<comment type="caution">
    <text evidence="6">The sequence shown here is derived from an EMBL/GenBank/DDBJ whole genome shotgun (WGS) entry which is preliminary data.</text>
</comment>
<keyword evidence="2" id="KW-0677">Repeat</keyword>
<evidence type="ECO:0000256" key="4">
    <source>
        <dbReference type="SAM" id="MobiDB-lite"/>
    </source>
</evidence>
<dbReference type="InterPro" id="IPR011992">
    <property type="entry name" value="EF-hand-dom_pair"/>
</dbReference>